<keyword evidence="2" id="KW-1185">Reference proteome</keyword>
<reference evidence="2" key="1">
    <citation type="journal article" date="2023" name="Front. Plant Sci.">
        <title>Chromosomal-level genome assembly of Melastoma candidum provides insights into trichome evolution.</title>
        <authorList>
            <person name="Zhong Y."/>
            <person name="Wu W."/>
            <person name="Sun C."/>
            <person name="Zou P."/>
            <person name="Liu Y."/>
            <person name="Dai S."/>
            <person name="Zhou R."/>
        </authorList>
    </citation>
    <scope>NUCLEOTIDE SEQUENCE [LARGE SCALE GENOMIC DNA]</scope>
</reference>
<accession>A0ACB9QBR5</accession>
<dbReference type="Proteomes" id="UP001057402">
    <property type="component" value="Chromosome 6"/>
</dbReference>
<dbReference type="EMBL" id="CM042885">
    <property type="protein sequence ID" value="KAI4363820.1"/>
    <property type="molecule type" value="Genomic_DNA"/>
</dbReference>
<protein>
    <submittedName>
        <fullName evidence="1">Uncharacterized protein</fullName>
    </submittedName>
</protein>
<sequence>MRPVPPDKVHPPSHAPIRREQFGAEEQFGSMWCFVSGRWIVELRTGQVCKLWLPSSERAQGGGGRLPTPSPPLHHPLPRQRHPYLAVA</sequence>
<evidence type="ECO:0000313" key="2">
    <source>
        <dbReference type="Proteomes" id="UP001057402"/>
    </source>
</evidence>
<organism evidence="1 2">
    <name type="scientific">Melastoma candidum</name>
    <dbReference type="NCBI Taxonomy" id="119954"/>
    <lineage>
        <taxon>Eukaryota</taxon>
        <taxon>Viridiplantae</taxon>
        <taxon>Streptophyta</taxon>
        <taxon>Embryophyta</taxon>
        <taxon>Tracheophyta</taxon>
        <taxon>Spermatophyta</taxon>
        <taxon>Magnoliopsida</taxon>
        <taxon>eudicotyledons</taxon>
        <taxon>Gunneridae</taxon>
        <taxon>Pentapetalae</taxon>
        <taxon>rosids</taxon>
        <taxon>malvids</taxon>
        <taxon>Myrtales</taxon>
        <taxon>Melastomataceae</taxon>
        <taxon>Melastomatoideae</taxon>
        <taxon>Melastomateae</taxon>
        <taxon>Melastoma</taxon>
    </lineage>
</organism>
<name>A0ACB9QBR5_9MYRT</name>
<proteinExistence type="predicted"/>
<comment type="caution">
    <text evidence="1">The sequence shown here is derived from an EMBL/GenBank/DDBJ whole genome shotgun (WGS) entry which is preliminary data.</text>
</comment>
<gene>
    <name evidence="1" type="ORF">MLD38_019989</name>
</gene>
<evidence type="ECO:0000313" key="1">
    <source>
        <dbReference type="EMBL" id="KAI4363820.1"/>
    </source>
</evidence>